<organism evidence="2 3">
    <name type="scientific">Actinobacillus porcitonsillarum</name>
    <dbReference type="NCBI Taxonomy" id="189834"/>
    <lineage>
        <taxon>Bacteria</taxon>
        <taxon>Pseudomonadati</taxon>
        <taxon>Pseudomonadota</taxon>
        <taxon>Gammaproteobacteria</taxon>
        <taxon>Pasteurellales</taxon>
        <taxon>Pasteurellaceae</taxon>
        <taxon>Actinobacillus</taxon>
    </lineage>
</organism>
<dbReference type="Pfam" id="PF16868">
    <property type="entry name" value="NMT1_3"/>
    <property type="match status" value="1"/>
</dbReference>
<feature type="chain" id="PRO_5015965952" evidence="1">
    <location>
        <begin position="21"/>
        <end position="316"/>
    </location>
</feature>
<protein>
    <submittedName>
        <fullName evidence="2">C4-dicarboxylate ABC transporter substrate-binding protein</fullName>
    </submittedName>
</protein>
<feature type="signal peptide" evidence="1">
    <location>
        <begin position="1"/>
        <end position="20"/>
    </location>
</feature>
<dbReference type="KEGG" id="apor:DDU33_02640"/>
<dbReference type="PANTHER" id="PTHR42941:SF1">
    <property type="entry name" value="SLL1037 PROTEIN"/>
    <property type="match status" value="1"/>
</dbReference>
<dbReference type="RefSeq" id="WP_108922966.1">
    <property type="nucleotide sequence ID" value="NZ_CP029206.1"/>
</dbReference>
<dbReference type="InterPro" id="IPR011852">
    <property type="entry name" value="TRAP_TAXI"/>
</dbReference>
<evidence type="ECO:0000313" key="2">
    <source>
        <dbReference type="EMBL" id="AWI50461.1"/>
    </source>
</evidence>
<accession>A0A2U8FHL0</accession>
<keyword evidence="1" id="KW-0732">Signal</keyword>
<keyword evidence="3" id="KW-1185">Reference proteome</keyword>
<gene>
    <name evidence="2" type="ORF">DDU33_02640</name>
</gene>
<evidence type="ECO:0000256" key="1">
    <source>
        <dbReference type="SAM" id="SignalP"/>
    </source>
</evidence>
<dbReference type="CDD" id="cd13568">
    <property type="entry name" value="PBP2_TAXI_TRAP_like_3"/>
    <property type="match status" value="1"/>
</dbReference>
<evidence type="ECO:0000313" key="3">
    <source>
        <dbReference type="Proteomes" id="UP000244920"/>
    </source>
</evidence>
<reference evidence="3" key="1">
    <citation type="submission" date="2018-05" db="EMBL/GenBank/DDBJ databases">
        <title>Complete genome sequence of Actinobacillus porcitonsillarum reference strain 9953L55 (CCUG 46996).</title>
        <authorList>
            <person name="Dona V."/>
            <person name="Perreten V."/>
        </authorList>
    </citation>
    <scope>NUCLEOTIDE SEQUENCE [LARGE SCALE GENOMIC DNA]</scope>
    <source>
        <strain evidence="3">9953L55</strain>
    </source>
</reference>
<dbReference type="NCBIfam" id="TIGR02122">
    <property type="entry name" value="TRAP_TAXI"/>
    <property type="match status" value="1"/>
</dbReference>
<dbReference type="AlphaFoldDB" id="A0A2U8FHL0"/>
<sequence>MKKIPSLFVLSTLLSSPLYAQPAKPITLGTGSETGLYYVTGNAICQLVNRTDNLPDCKALASDASVDNLNAIANGQIELGIVQSDWQYNAYNGVGSFADKKNDKLRAVFSIYPEPFTIIARDDANIKTFEDLKGKRFNIGVDGSGTQATANVLLNAKGWTAADFKVLDKLPPAEMVKALCNNGLDAASYNVGHPNTALKEATESCDLHLVPITGEVVDKLIQAHSYYAKATIPAKTYNGTDQAVDSFGVYATLVTSADVSEERVYDVVKSVFDNFERFKKSHPAFANLKESEMIKNALSAPLHEGAIKYYKERGWL</sequence>
<proteinExistence type="predicted"/>
<dbReference type="Gene3D" id="3.40.190.10">
    <property type="entry name" value="Periplasmic binding protein-like II"/>
    <property type="match status" value="2"/>
</dbReference>
<dbReference type="EMBL" id="CP029206">
    <property type="protein sequence ID" value="AWI50461.1"/>
    <property type="molecule type" value="Genomic_DNA"/>
</dbReference>
<name>A0A2U8FHL0_9PAST</name>
<dbReference type="SUPFAM" id="SSF53850">
    <property type="entry name" value="Periplasmic binding protein-like II"/>
    <property type="match status" value="1"/>
</dbReference>
<dbReference type="Proteomes" id="UP000244920">
    <property type="component" value="Chromosome"/>
</dbReference>
<dbReference type="PANTHER" id="PTHR42941">
    <property type="entry name" value="SLL1037 PROTEIN"/>
    <property type="match status" value="1"/>
</dbReference>